<dbReference type="InterPro" id="IPR024488">
    <property type="entry name" value="DUF2777"/>
</dbReference>
<name>A0ABT9YW30_9BACI</name>
<dbReference type="EMBL" id="JAUSTZ010000001">
    <property type="protein sequence ID" value="MDQ0224206.1"/>
    <property type="molecule type" value="Genomic_DNA"/>
</dbReference>
<protein>
    <recommendedName>
        <fullName evidence="3">DUF2777 domain-containing protein</fullName>
    </recommendedName>
</protein>
<proteinExistence type="predicted"/>
<dbReference type="Proteomes" id="UP001232245">
    <property type="component" value="Unassembled WGS sequence"/>
</dbReference>
<gene>
    <name evidence="1" type="ORF">J2S02_000528</name>
</gene>
<accession>A0ABT9YW30</accession>
<reference evidence="1 2" key="1">
    <citation type="submission" date="2023-07" db="EMBL/GenBank/DDBJ databases">
        <title>Genomic Encyclopedia of Type Strains, Phase IV (KMG-IV): sequencing the most valuable type-strain genomes for metagenomic binning, comparative biology and taxonomic classification.</title>
        <authorList>
            <person name="Goeker M."/>
        </authorList>
    </citation>
    <scope>NUCLEOTIDE SEQUENCE [LARGE SCALE GENOMIC DNA]</scope>
    <source>
        <strain evidence="1 2">DSM 17723</strain>
    </source>
</reference>
<evidence type="ECO:0000313" key="2">
    <source>
        <dbReference type="Proteomes" id="UP001232245"/>
    </source>
</evidence>
<sequence>MSSYKRSDVLLKQKRSYYIGKIDITEDQYVIYDDMNDEFFLLEELGDKQLEVLSPQGWKSANWLGLGKVKTDGELFTLNCGDSVRIRKTLPFALDEMLKELPDETFVKIIKQLNSLSFSPYDCIYSYNQLLFFSNKANKKGVSFFQFDNEESICAIQHHFERGIHSSDRFEFTTSFGERRLIVSMY</sequence>
<evidence type="ECO:0008006" key="3">
    <source>
        <dbReference type="Google" id="ProtNLM"/>
    </source>
</evidence>
<comment type="caution">
    <text evidence="1">The sequence shown here is derived from an EMBL/GenBank/DDBJ whole genome shotgun (WGS) entry which is preliminary data.</text>
</comment>
<dbReference type="Pfam" id="PF10949">
    <property type="entry name" value="DUF2777"/>
    <property type="match status" value="1"/>
</dbReference>
<keyword evidence="2" id="KW-1185">Reference proteome</keyword>
<organism evidence="1 2">
    <name type="scientific">Metabacillus niabensis</name>
    <dbReference type="NCBI Taxonomy" id="324854"/>
    <lineage>
        <taxon>Bacteria</taxon>
        <taxon>Bacillati</taxon>
        <taxon>Bacillota</taxon>
        <taxon>Bacilli</taxon>
        <taxon>Bacillales</taxon>
        <taxon>Bacillaceae</taxon>
        <taxon>Metabacillus</taxon>
    </lineage>
</organism>
<dbReference type="RefSeq" id="WP_174880152.1">
    <property type="nucleotide sequence ID" value="NZ_CADEPK010000107.1"/>
</dbReference>
<evidence type="ECO:0000313" key="1">
    <source>
        <dbReference type="EMBL" id="MDQ0224206.1"/>
    </source>
</evidence>